<dbReference type="Proteomes" id="UP000193920">
    <property type="component" value="Unassembled WGS sequence"/>
</dbReference>
<reference evidence="2 3" key="1">
    <citation type="submission" date="2016-08" db="EMBL/GenBank/DDBJ databases">
        <title>A Parts List for Fungal Cellulosomes Revealed by Comparative Genomics.</title>
        <authorList>
            <consortium name="DOE Joint Genome Institute"/>
            <person name="Haitjema C.H."/>
            <person name="Gilmore S.P."/>
            <person name="Henske J.K."/>
            <person name="Solomon K.V."/>
            <person name="De Groot R."/>
            <person name="Kuo A."/>
            <person name="Mondo S.J."/>
            <person name="Salamov A.A."/>
            <person name="Labutti K."/>
            <person name="Zhao Z."/>
            <person name="Chiniquy J."/>
            <person name="Barry K."/>
            <person name="Brewer H.M."/>
            <person name="Purvine S.O."/>
            <person name="Wright A.T."/>
            <person name="Boxma B."/>
            <person name="Van Alen T."/>
            <person name="Hackstein J.H."/>
            <person name="Baker S.E."/>
            <person name="Grigoriev I.V."/>
            <person name="O'Malley M.A."/>
        </authorList>
    </citation>
    <scope>NUCLEOTIDE SEQUENCE [LARGE SCALE GENOMIC DNA]</scope>
    <source>
        <strain evidence="2 3">G1</strain>
    </source>
</reference>
<protein>
    <submittedName>
        <fullName evidence="2">Coth-domain-containing protein</fullName>
    </submittedName>
</protein>
<name>A0A1Y2ART8_9FUNG</name>
<organism evidence="2 3">
    <name type="scientific">Neocallimastix californiae</name>
    <dbReference type="NCBI Taxonomy" id="1754190"/>
    <lineage>
        <taxon>Eukaryota</taxon>
        <taxon>Fungi</taxon>
        <taxon>Fungi incertae sedis</taxon>
        <taxon>Chytridiomycota</taxon>
        <taxon>Chytridiomycota incertae sedis</taxon>
        <taxon>Neocallimastigomycetes</taxon>
        <taxon>Neocallimastigales</taxon>
        <taxon>Neocallimastigaceae</taxon>
        <taxon>Neocallimastix</taxon>
    </lineage>
</organism>
<dbReference type="PANTHER" id="PTHR40050:SF1">
    <property type="entry name" value="INNER SPORE COAT PROTEIN H"/>
    <property type="match status" value="1"/>
</dbReference>
<dbReference type="EMBL" id="MCOG01000217">
    <property type="protein sequence ID" value="ORY24927.1"/>
    <property type="molecule type" value="Genomic_DNA"/>
</dbReference>
<evidence type="ECO:0000256" key="1">
    <source>
        <dbReference type="SAM" id="SignalP"/>
    </source>
</evidence>
<dbReference type="AlphaFoldDB" id="A0A1Y2ART8"/>
<sequence>MSLILILTITLAFIASVNATVHFKVLCSISEYSGTGVTVYIDGKPNPMKSLNNDILWEFDYEGTPKEYYYEVTNTTQNELTLFKSPRTWDPTSTTTFYEVFGRQRTIGDDIIKTIPRLFDPLEGYDKFSQLFQEGELVVINLKLSNQVYTELISLAKNEDVKFQMDFDLYTPYEKYQFTNASLSLSGQGSKELEKKPYKIDLSENEADKSNSEIFDRKEFKLRSLRYDESYIKNKLAMDIGESLGVPVAQSGICRLYINNSPYGLYEITDMYKKKFVRRFFKVEKTGETYNYGSLYKGVSHEYPAYLYSDFPGSTIQELYESVVPPTAGYDPHQDIQKMIAWAEALQPTATEAEIEKQFDIDMFLKYMAIEFLLCHWDGYLGNGNNFFIYVEPNNGKYHFFSYDFDLTFGKYCKATMSTLDTYTHDIIEDESNRKYGTGPKREPLLWTKIINNPAIKPKFEELLKNILTNLFNLEALGPRIQYFYDFYKVDMYWDVNSFNTIQTQNFNKGHELPTIENIDAQFSDQSEPSELKGYIKARSEFLKQTLNIPAFKSEGKGTVGGKLMTIGKATENKN</sequence>
<evidence type="ECO:0000313" key="3">
    <source>
        <dbReference type="Proteomes" id="UP000193920"/>
    </source>
</evidence>
<comment type="caution">
    <text evidence="2">The sequence shown here is derived from an EMBL/GenBank/DDBJ whole genome shotgun (WGS) entry which is preliminary data.</text>
</comment>
<evidence type="ECO:0000313" key="2">
    <source>
        <dbReference type="EMBL" id="ORY24927.1"/>
    </source>
</evidence>
<keyword evidence="1" id="KW-0732">Signal</keyword>
<dbReference type="OrthoDB" id="10267127at2759"/>
<proteinExistence type="predicted"/>
<dbReference type="InterPro" id="IPR014867">
    <property type="entry name" value="Spore_coat_CotH_CotH2/3/7"/>
</dbReference>
<feature type="signal peptide" evidence="1">
    <location>
        <begin position="1"/>
        <end position="19"/>
    </location>
</feature>
<dbReference type="PANTHER" id="PTHR40050">
    <property type="entry name" value="INNER SPORE COAT PROTEIN H"/>
    <property type="match status" value="1"/>
</dbReference>
<accession>A0A1Y2ART8</accession>
<gene>
    <name evidence="2" type="ORF">LY90DRAFT_706450</name>
</gene>
<keyword evidence="3" id="KW-1185">Reference proteome</keyword>
<dbReference type="Pfam" id="PF08757">
    <property type="entry name" value="CotH"/>
    <property type="match status" value="1"/>
</dbReference>
<feature type="chain" id="PRO_5012779210" evidence="1">
    <location>
        <begin position="20"/>
        <end position="575"/>
    </location>
</feature>